<dbReference type="AlphaFoldDB" id="A0A9N9HD94"/>
<evidence type="ECO:0000313" key="1">
    <source>
        <dbReference type="EMBL" id="CAG8666695.1"/>
    </source>
</evidence>
<name>A0A9N9HD94_9GLOM</name>
<reference evidence="1" key="1">
    <citation type="submission" date="2021-06" db="EMBL/GenBank/DDBJ databases">
        <authorList>
            <person name="Kallberg Y."/>
            <person name="Tangrot J."/>
            <person name="Rosling A."/>
        </authorList>
    </citation>
    <scope>NUCLEOTIDE SEQUENCE</scope>
    <source>
        <strain evidence="1">MT106</strain>
    </source>
</reference>
<dbReference type="Proteomes" id="UP000789831">
    <property type="component" value="Unassembled WGS sequence"/>
</dbReference>
<organism evidence="1 2">
    <name type="scientific">Ambispora gerdemannii</name>
    <dbReference type="NCBI Taxonomy" id="144530"/>
    <lineage>
        <taxon>Eukaryota</taxon>
        <taxon>Fungi</taxon>
        <taxon>Fungi incertae sedis</taxon>
        <taxon>Mucoromycota</taxon>
        <taxon>Glomeromycotina</taxon>
        <taxon>Glomeromycetes</taxon>
        <taxon>Archaeosporales</taxon>
        <taxon>Ambisporaceae</taxon>
        <taxon>Ambispora</taxon>
    </lineage>
</organism>
<sequence length="231" mass="26541">TCSRCNKKQETQLHIWSCSSSQPLLQDIITEFIDKLSTKLIKQTKKEKIITDIDNTQHSTQVKAFCKSAHFLSTDFNNSANLQLNITHLIYGFVPDNLITFIKKFQFNQKTATSIAHKLTYWFALQVKIKIWNARCTTQINADKHNNILKKHKINTTNRSGRPVNSSSHYTSLYKKFSNPFLCDCEFLPEEHINGNCPPAFTPILYSNTNIINIIKLKTLSNNLVDNLSFV</sequence>
<dbReference type="EMBL" id="CAJVPL010006869">
    <property type="protein sequence ID" value="CAG8666695.1"/>
    <property type="molecule type" value="Genomic_DNA"/>
</dbReference>
<feature type="non-terminal residue" evidence="1">
    <location>
        <position position="1"/>
    </location>
</feature>
<comment type="caution">
    <text evidence="1">The sequence shown here is derived from an EMBL/GenBank/DDBJ whole genome shotgun (WGS) entry which is preliminary data.</text>
</comment>
<evidence type="ECO:0000313" key="2">
    <source>
        <dbReference type="Proteomes" id="UP000789831"/>
    </source>
</evidence>
<accession>A0A9N9HD94</accession>
<gene>
    <name evidence="1" type="ORF">AGERDE_LOCUS12070</name>
</gene>
<proteinExistence type="predicted"/>
<protein>
    <submittedName>
        <fullName evidence="1">13397_t:CDS:1</fullName>
    </submittedName>
</protein>
<keyword evidence="2" id="KW-1185">Reference proteome</keyword>